<feature type="domain" description="ChsH2 C-terminal OB-fold" evidence="1">
    <location>
        <begin position="52"/>
        <end position="111"/>
    </location>
</feature>
<dbReference type="PANTHER" id="PTHR34075">
    <property type="entry name" value="BLR3430 PROTEIN"/>
    <property type="match status" value="1"/>
</dbReference>
<dbReference type="PANTHER" id="PTHR34075:SF5">
    <property type="entry name" value="BLR3430 PROTEIN"/>
    <property type="match status" value="1"/>
</dbReference>
<evidence type="ECO:0000259" key="2">
    <source>
        <dbReference type="Pfam" id="PF12172"/>
    </source>
</evidence>
<dbReference type="EMBL" id="BSFQ01000003">
    <property type="protein sequence ID" value="GLL09778.1"/>
    <property type="molecule type" value="Genomic_DNA"/>
</dbReference>
<sequence length="130" mass="13519">MALPYPESASTDALWRSPAGRLLLGHCRACDGVHHYPRPVCPLCGSMATDLVESTGGGTVVSYTVTRNSDEAAPPVLAFVEVDEGVALLTRIAAEDPDAVRIGARVSVVFREDELGGAPQFVLDLAGAAG</sequence>
<dbReference type="Gene3D" id="6.10.30.10">
    <property type="match status" value="1"/>
</dbReference>
<dbReference type="InterPro" id="IPR012340">
    <property type="entry name" value="NA-bd_OB-fold"/>
</dbReference>
<reference evidence="3" key="1">
    <citation type="journal article" date="2014" name="Int. J. Syst. Evol. Microbiol.">
        <title>Complete genome sequence of Corynebacterium casei LMG S-19264T (=DSM 44701T), isolated from a smear-ripened cheese.</title>
        <authorList>
            <consortium name="US DOE Joint Genome Institute (JGI-PGF)"/>
            <person name="Walter F."/>
            <person name="Albersmeier A."/>
            <person name="Kalinowski J."/>
            <person name="Ruckert C."/>
        </authorList>
    </citation>
    <scope>NUCLEOTIDE SEQUENCE</scope>
    <source>
        <strain evidence="3">VKM Ac-1069</strain>
    </source>
</reference>
<accession>A0A9W6NUN4</accession>
<dbReference type="SUPFAM" id="SSF50249">
    <property type="entry name" value="Nucleic acid-binding proteins"/>
    <property type="match status" value="1"/>
</dbReference>
<gene>
    <name evidence="3" type="ORF">GCM10017577_09180</name>
</gene>
<protein>
    <recommendedName>
        <fullName evidence="5">DNA-binding protein</fullName>
    </recommendedName>
</protein>
<dbReference type="Pfam" id="PF12172">
    <property type="entry name" value="zf-ChsH2"/>
    <property type="match status" value="1"/>
</dbReference>
<evidence type="ECO:0008006" key="5">
    <source>
        <dbReference type="Google" id="ProtNLM"/>
    </source>
</evidence>
<comment type="caution">
    <text evidence="3">The sequence shown here is derived from an EMBL/GenBank/DDBJ whole genome shotgun (WGS) entry which is preliminary data.</text>
</comment>
<dbReference type="Proteomes" id="UP001143463">
    <property type="component" value="Unassembled WGS sequence"/>
</dbReference>
<dbReference type="InterPro" id="IPR002878">
    <property type="entry name" value="ChsH2_C"/>
</dbReference>
<evidence type="ECO:0000313" key="4">
    <source>
        <dbReference type="Proteomes" id="UP001143463"/>
    </source>
</evidence>
<proteinExistence type="predicted"/>
<evidence type="ECO:0000313" key="3">
    <source>
        <dbReference type="EMBL" id="GLL09778.1"/>
    </source>
</evidence>
<evidence type="ECO:0000259" key="1">
    <source>
        <dbReference type="Pfam" id="PF01796"/>
    </source>
</evidence>
<keyword evidence="4" id="KW-1185">Reference proteome</keyword>
<name>A0A9W6NUN4_9PSEU</name>
<dbReference type="RefSeq" id="WP_051737184.1">
    <property type="nucleotide sequence ID" value="NZ_BAAAUZ010000011.1"/>
</dbReference>
<feature type="domain" description="ChsH2 rubredoxin-like zinc ribbon" evidence="2">
    <location>
        <begin position="20"/>
        <end position="46"/>
    </location>
</feature>
<dbReference type="AlphaFoldDB" id="A0A9W6NUN4"/>
<dbReference type="InterPro" id="IPR022002">
    <property type="entry name" value="ChsH2_Znr"/>
</dbReference>
<organism evidence="3 4">
    <name type="scientific">Pseudonocardia halophobica</name>
    <dbReference type="NCBI Taxonomy" id="29401"/>
    <lineage>
        <taxon>Bacteria</taxon>
        <taxon>Bacillati</taxon>
        <taxon>Actinomycetota</taxon>
        <taxon>Actinomycetes</taxon>
        <taxon>Pseudonocardiales</taxon>
        <taxon>Pseudonocardiaceae</taxon>
        <taxon>Pseudonocardia</taxon>
    </lineage>
</organism>
<reference evidence="3" key="2">
    <citation type="submission" date="2023-01" db="EMBL/GenBank/DDBJ databases">
        <authorList>
            <person name="Sun Q."/>
            <person name="Evtushenko L."/>
        </authorList>
    </citation>
    <scope>NUCLEOTIDE SEQUENCE</scope>
    <source>
        <strain evidence="3">VKM Ac-1069</strain>
    </source>
</reference>
<dbReference type="InterPro" id="IPR052513">
    <property type="entry name" value="Thioester_dehydratase-like"/>
</dbReference>
<dbReference type="Pfam" id="PF01796">
    <property type="entry name" value="OB_ChsH2_C"/>
    <property type="match status" value="1"/>
</dbReference>